<name>A0AAV8US39_9RHOD</name>
<dbReference type="EMBL" id="JAMWBK010000005">
    <property type="protein sequence ID" value="KAJ8905370.1"/>
    <property type="molecule type" value="Genomic_DNA"/>
</dbReference>
<protein>
    <recommendedName>
        <fullName evidence="4">Nuclear pore complex protein Nup85</fullName>
    </recommendedName>
</protein>
<feature type="compositionally biased region" description="Acidic residues" evidence="1">
    <location>
        <begin position="1"/>
        <end position="18"/>
    </location>
</feature>
<reference evidence="2 3" key="1">
    <citation type="journal article" date="2023" name="Nat. Commun.">
        <title>Origin of minicircular mitochondrial genomes in red algae.</title>
        <authorList>
            <person name="Lee Y."/>
            <person name="Cho C.H."/>
            <person name="Lee Y.M."/>
            <person name="Park S.I."/>
            <person name="Yang J.H."/>
            <person name="West J.A."/>
            <person name="Bhattacharya D."/>
            <person name="Yoon H.S."/>
        </authorList>
    </citation>
    <scope>NUCLEOTIDE SEQUENCE [LARGE SCALE GENOMIC DNA]</scope>
    <source>
        <strain evidence="2 3">CCMP1338</strain>
        <tissue evidence="2">Whole cell</tissue>
    </source>
</reference>
<evidence type="ECO:0000256" key="1">
    <source>
        <dbReference type="SAM" id="MobiDB-lite"/>
    </source>
</evidence>
<evidence type="ECO:0008006" key="4">
    <source>
        <dbReference type="Google" id="ProtNLM"/>
    </source>
</evidence>
<proteinExistence type="predicted"/>
<sequence length="658" mass="74069">MSASDDNEDRWLGADEDQFWNGSDEGSLSAANHAWADELAWGEKWKELGISDDEGKILSLVRSISRYIRRRLIAPRENDQKEAMVEGYLTKDLLLTVSYDTDLDGLLEKVTRREIADVLLDTLARIRQFDNDRATNLILESLCVTSIAVFIAVWIEGKEYGLEDLSSVSEDMILMMGRSPLTEPKMIVDEFKRASSFSDAPEVVLRLGSGWPKLSEILLRRMDDDSVDNCFPIMMSLFRNSMYSKFKDNPSGPSLLVIGIAGFCKTHLSTKFRDLSVHEKLVDLSFDLIAIARSEEIDSDENGGVAGDLALSLANNGYDGLITVLRHAQQRCYMPPLSLGEMNLLQIELARLRPQQADTKIPALPLWKLRNIAFYASLTLGPLRPKLIPEYDLLHPEMLCNQVSPYAFQLLVEKPESSRITGIRIMKILLENLGEKGFKLSSESLLDGFSHIAIDLASFSYSRMAVTIGNVLHELPGDKKAEASLVLELLLKYVPPGIERVLQIKSMVNESQVVEEITPLSRIAFAQFLEKEIHGIRDEHTEELARHIVKGPLDRWLTPRLEMMKEMDIVVAFLKVTSCILSQGCQIEEASKLCELVRACSSQFARLTESDMRNAPEEARRQPTQAKEREALYFAAKQTLSTCVEAMEIVNSPFQFQA</sequence>
<gene>
    <name evidence="2" type="ORF">NDN08_001877</name>
</gene>
<dbReference type="Proteomes" id="UP001157974">
    <property type="component" value="Unassembled WGS sequence"/>
</dbReference>
<evidence type="ECO:0000313" key="3">
    <source>
        <dbReference type="Proteomes" id="UP001157974"/>
    </source>
</evidence>
<dbReference type="AlphaFoldDB" id="A0AAV8US39"/>
<comment type="caution">
    <text evidence="2">The sequence shown here is derived from an EMBL/GenBank/DDBJ whole genome shotgun (WGS) entry which is preliminary data.</text>
</comment>
<organism evidence="2 3">
    <name type="scientific">Rhodosorus marinus</name>
    <dbReference type="NCBI Taxonomy" id="101924"/>
    <lineage>
        <taxon>Eukaryota</taxon>
        <taxon>Rhodophyta</taxon>
        <taxon>Stylonematophyceae</taxon>
        <taxon>Stylonematales</taxon>
        <taxon>Stylonemataceae</taxon>
        <taxon>Rhodosorus</taxon>
    </lineage>
</organism>
<keyword evidence="3" id="KW-1185">Reference proteome</keyword>
<accession>A0AAV8US39</accession>
<evidence type="ECO:0000313" key="2">
    <source>
        <dbReference type="EMBL" id="KAJ8905370.1"/>
    </source>
</evidence>
<feature type="region of interest" description="Disordered" evidence="1">
    <location>
        <begin position="1"/>
        <end position="26"/>
    </location>
</feature>